<reference evidence="3" key="1">
    <citation type="journal article" date="2019" name="Int. J. Syst. Evol. Microbiol.">
        <title>The Global Catalogue of Microorganisms (GCM) 10K type strain sequencing project: providing services to taxonomists for standard genome sequencing and annotation.</title>
        <authorList>
            <consortium name="The Broad Institute Genomics Platform"/>
            <consortium name="The Broad Institute Genome Sequencing Center for Infectious Disease"/>
            <person name="Wu L."/>
            <person name="Ma J."/>
        </authorList>
    </citation>
    <scope>NUCLEOTIDE SEQUENCE [LARGE SCALE GENOMIC DNA]</scope>
    <source>
        <strain evidence="3">TBRC 1276</strain>
    </source>
</reference>
<dbReference type="InterPro" id="IPR051448">
    <property type="entry name" value="CdaR-like_regulators"/>
</dbReference>
<evidence type="ECO:0000259" key="1">
    <source>
        <dbReference type="Pfam" id="PF13556"/>
    </source>
</evidence>
<accession>A0ABV8G7H5</accession>
<proteinExistence type="predicted"/>
<evidence type="ECO:0000313" key="2">
    <source>
        <dbReference type="EMBL" id="MFC4009950.1"/>
    </source>
</evidence>
<dbReference type="RefSeq" id="WP_379529975.1">
    <property type="nucleotide sequence ID" value="NZ_JBHSBI010000011.1"/>
</dbReference>
<sequence length="506" mass="54714">MGDSGAQRQGQGGRLDGLLREMSRQASSGAEPDVRKVLDWLHRQTGSDIALVEDAAGTVELFPADFPREEILGPLAPLLGQLAGGGMAAAATRVDELYVHCEALGAHDPRPVLVTASRSAPNPETVALSSHVGSLITLLRRARDADRSLRGYQHKARQLRFAVLSALMAGEPTLARRMTTGAVPPLLDADRLLVYLLHCPPTDRDRIARAHQDPSGYHGQDLMVQCPVFKEHLICLIADENEVEGSGARGRGEALRRLVRDNPHYALGISDPHPLGGTAEAYSQAAHALAVARSIPDRVASYHGQSPLEGILPRGPALIWARTFLRPLDALAKTTVDITRLAMAMPRSAVARLINLSRNTVTAHLRRAEQALGLDLTDVRSRAAVNLALALTSTCADPEPETQHPPPTLDDLLRTDPATAWAQTFLHPLQAQHRRTLQAWIDANIDAQEAARRIGISRNTVRTHLRTAEALLGRDLLTTGAGIHDVVHALHILLTLPVEHRARSGA</sequence>
<feature type="domain" description="PucR C-terminal helix-turn-helix" evidence="1">
    <location>
        <begin position="435"/>
        <end position="477"/>
    </location>
</feature>
<name>A0ABV8G7H5_9ACTN</name>
<keyword evidence="3" id="KW-1185">Reference proteome</keyword>
<dbReference type="PANTHER" id="PTHR33744:SF1">
    <property type="entry name" value="DNA-BINDING TRANSCRIPTIONAL ACTIVATOR ADER"/>
    <property type="match status" value="1"/>
</dbReference>
<dbReference type="SUPFAM" id="SSF88659">
    <property type="entry name" value="Sigma3 and sigma4 domains of RNA polymerase sigma factors"/>
    <property type="match status" value="1"/>
</dbReference>
<gene>
    <name evidence="2" type="ORF">ACFOY2_22160</name>
</gene>
<dbReference type="InterPro" id="IPR042070">
    <property type="entry name" value="PucR_C-HTH_sf"/>
</dbReference>
<dbReference type="Proteomes" id="UP001595851">
    <property type="component" value="Unassembled WGS sequence"/>
</dbReference>
<evidence type="ECO:0000313" key="3">
    <source>
        <dbReference type="Proteomes" id="UP001595851"/>
    </source>
</evidence>
<dbReference type="EMBL" id="JBHSBI010000011">
    <property type="protein sequence ID" value="MFC4009950.1"/>
    <property type="molecule type" value="Genomic_DNA"/>
</dbReference>
<dbReference type="Gene3D" id="1.10.10.2840">
    <property type="entry name" value="PucR C-terminal helix-turn-helix domain"/>
    <property type="match status" value="2"/>
</dbReference>
<dbReference type="Pfam" id="PF13556">
    <property type="entry name" value="HTH_30"/>
    <property type="match status" value="2"/>
</dbReference>
<protein>
    <submittedName>
        <fullName evidence="2">Helix-turn-helix domain-containing protein</fullName>
    </submittedName>
</protein>
<organism evidence="2 3">
    <name type="scientific">Nonomuraea purpurea</name>
    <dbReference type="NCBI Taxonomy" id="1849276"/>
    <lineage>
        <taxon>Bacteria</taxon>
        <taxon>Bacillati</taxon>
        <taxon>Actinomycetota</taxon>
        <taxon>Actinomycetes</taxon>
        <taxon>Streptosporangiales</taxon>
        <taxon>Streptosporangiaceae</taxon>
        <taxon>Nonomuraea</taxon>
    </lineage>
</organism>
<dbReference type="InterPro" id="IPR013324">
    <property type="entry name" value="RNA_pol_sigma_r3/r4-like"/>
</dbReference>
<dbReference type="PANTHER" id="PTHR33744">
    <property type="entry name" value="CARBOHYDRATE DIACID REGULATOR"/>
    <property type="match status" value="1"/>
</dbReference>
<dbReference type="InterPro" id="IPR025736">
    <property type="entry name" value="PucR_C-HTH_dom"/>
</dbReference>
<comment type="caution">
    <text evidence="2">The sequence shown here is derived from an EMBL/GenBank/DDBJ whole genome shotgun (WGS) entry which is preliminary data.</text>
</comment>
<feature type="domain" description="PucR C-terminal helix-turn-helix" evidence="1">
    <location>
        <begin position="347"/>
        <end position="390"/>
    </location>
</feature>